<comment type="caution">
    <text evidence="2">The sequence shown here is derived from an EMBL/GenBank/DDBJ whole genome shotgun (WGS) entry which is preliminary data.</text>
</comment>
<dbReference type="EMBL" id="JANUGX010000007">
    <property type="protein sequence ID" value="MCS0589145.1"/>
    <property type="molecule type" value="Genomic_DNA"/>
</dbReference>
<dbReference type="InterPro" id="IPR024976">
    <property type="entry name" value="DUF3885"/>
</dbReference>
<sequence>MYLVDAANGILVHPYDDRGMDIICRRPALLKGLYEKHNRYLLDYDRETMDRSFDPA</sequence>
<keyword evidence="3" id="KW-1185">Reference proteome</keyword>
<proteinExistence type="predicted"/>
<feature type="domain" description="DUF3885" evidence="1">
    <location>
        <begin position="2"/>
        <end position="45"/>
    </location>
</feature>
<reference evidence="2 3" key="1">
    <citation type="submission" date="2022-08" db="EMBL/GenBank/DDBJ databases">
        <title>Reclassification of Massilia species as members of the genera Telluria, Duganella, Pseudoduganella, Mokoshia gen. nov. and Zemynaea gen. nov. using orthogonal and non-orthogonal genome-based approaches.</title>
        <authorList>
            <person name="Bowman J.P."/>
        </authorList>
    </citation>
    <scope>NUCLEOTIDE SEQUENCE [LARGE SCALE GENOMIC DNA]</scope>
    <source>
        <strain evidence="2 3">LMG 28164</strain>
    </source>
</reference>
<protein>
    <submittedName>
        <fullName evidence="2">DUF3885 domain-containing protein</fullName>
    </submittedName>
</protein>
<evidence type="ECO:0000313" key="3">
    <source>
        <dbReference type="Proteomes" id="UP001205560"/>
    </source>
</evidence>
<dbReference type="Proteomes" id="UP001205560">
    <property type="component" value="Unassembled WGS sequence"/>
</dbReference>
<evidence type="ECO:0000259" key="1">
    <source>
        <dbReference type="Pfam" id="PF13021"/>
    </source>
</evidence>
<organism evidence="2 3">
    <name type="scientific">Massilia norwichensis</name>
    <dbReference type="NCBI Taxonomy" id="1442366"/>
    <lineage>
        <taxon>Bacteria</taxon>
        <taxon>Pseudomonadati</taxon>
        <taxon>Pseudomonadota</taxon>
        <taxon>Betaproteobacteria</taxon>
        <taxon>Burkholderiales</taxon>
        <taxon>Oxalobacteraceae</taxon>
        <taxon>Telluria group</taxon>
        <taxon>Massilia</taxon>
    </lineage>
</organism>
<evidence type="ECO:0000313" key="2">
    <source>
        <dbReference type="EMBL" id="MCS0589145.1"/>
    </source>
</evidence>
<accession>A0ABT2A4L9</accession>
<name>A0ABT2A4L9_9BURK</name>
<dbReference type="RefSeq" id="WP_258844916.1">
    <property type="nucleotide sequence ID" value="NZ_JANUGX010000007.1"/>
</dbReference>
<gene>
    <name evidence="2" type="ORF">NX782_07995</name>
</gene>
<dbReference type="Pfam" id="PF13021">
    <property type="entry name" value="DUF3885"/>
    <property type="match status" value="1"/>
</dbReference>